<evidence type="ECO:0000256" key="1">
    <source>
        <dbReference type="SAM" id="MobiDB-lite"/>
    </source>
</evidence>
<proteinExistence type="predicted"/>
<evidence type="ECO:0000313" key="2">
    <source>
        <dbReference type="EMBL" id="SUA29828.1"/>
    </source>
</evidence>
<gene>
    <name evidence="2" type="ORF">NCTC8554_01830</name>
</gene>
<reference evidence="2 3" key="1">
    <citation type="submission" date="2018-06" db="EMBL/GenBank/DDBJ databases">
        <authorList>
            <consortium name="Pathogen Informatics"/>
            <person name="Doyle S."/>
        </authorList>
    </citation>
    <scope>NUCLEOTIDE SEQUENCE [LARGE SCALE GENOMIC DNA]</scope>
    <source>
        <strain evidence="2 3">NCTC8554</strain>
    </source>
</reference>
<feature type="region of interest" description="Disordered" evidence="1">
    <location>
        <begin position="1"/>
        <end position="34"/>
    </location>
</feature>
<dbReference type="Proteomes" id="UP000254176">
    <property type="component" value="Unassembled WGS sequence"/>
</dbReference>
<protein>
    <submittedName>
        <fullName evidence="2">Uncharacterized protein</fullName>
    </submittedName>
</protein>
<organism evidence="2 3">
    <name type="scientific">Neisseria meningitidis</name>
    <dbReference type="NCBI Taxonomy" id="487"/>
    <lineage>
        <taxon>Bacteria</taxon>
        <taxon>Pseudomonadati</taxon>
        <taxon>Pseudomonadota</taxon>
        <taxon>Betaproteobacteria</taxon>
        <taxon>Neisseriales</taxon>
        <taxon>Neisseriaceae</taxon>
        <taxon>Neisseria</taxon>
    </lineage>
</organism>
<name>A0A1V0G6A6_NEIME</name>
<dbReference type="OMA" id="LIMYRDF"/>
<sequence>MAKQQEKAKIEKAERERKKAEEQAEQARKEKEKQKLEEQRKFLIEQFEVLSPKQQENVINEIFEQVGKGTFKQIFQTARQQGTVHIDARFVKNFYNYFQQEERAKRARKRVDLPIQYTEEDIEQEVPKEKGTIFFGNDWNEYVYKQLIMYIDFKSMMNDDAIK</sequence>
<dbReference type="EMBL" id="UGRP01000002">
    <property type="protein sequence ID" value="SUA29828.1"/>
    <property type="molecule type" value="Genomic_DNA"/>
</dbReference>
<accession>A0A1V0G6A6</accession>
<dbReference type="AlphaFoldDB" id="A0A1V0G6A6"/>
<dbReference type="RefSeq" id="WP_002256921.1">
    <property type="nucleotide sequence ID" value="NZ_CP020401.2"/>
</dbReference>
<evidence type="ECO:0000313" key="3">
    <source>
        <dbReference type="Proteomes" id="UP000254176"/>
    </source>
</evidence>